<sequence>MADNNNLYSALVGSIYLFNLLLGTGVLAMPAVFANAGYLSGIICLAILCLISYVQTTFLIETMANANFIKRMTKKSNAQQTTELSPLLTNVNNADDDCYISDDDGNDEMNDNDDYNDNGLIIINTNQSSATNLLSIPNSESDIRQLCSTTSINTITTTTTTNDNDNLQWNNIVCSDLIRNNNNRLQSIDHLDKRFNINEKFELGNMTELFLNQYLSKIFFISVIVYLFGDIVIYNSMMSKSLRDISCTSKAYCDSSDSNDPEHLNAICWDSITTITRKNAYQIFLLGFVAILGPLTYAQLQKTKIIQILTIILRWLAFASMIGITIKIFISKQANGQPKAFNLLNLPKLFGICVYSFMCHHSVPSILTPIRNKKNLLMAVSIDYILVFAFYIIIAFTAVFAFDDINQVYTLNFQIDKCSHNNSNPASVPGFEIFLPTFPIFTLFSSYTILALTLINNMKVLVGFSNIIRYNCLIKYSMPLIAIIPPLLIALFTEDVSSIIQFVGSYSGTMIQYVFPTLLVYYSRKQVQQKFLLPYIKNRTKCEWIDERTINMEKIYETLNSSVSYFRTNFWIYFTAIWWIICICLVTLDHLRDAFHLY</sequence>
<keyword evidence="3 7" id="KW-1133">Transmembrane helix</keyword>
<feature type="transmembrane region" description="Helical" evidence="7">
    <location>
        <begin position="280"/>
        <end position="298"/>
    </location>
</feature>
<dbReference type="PANTHER" id="PTHR16189:SF0">
    <property type="entry name" value="TRANSMEMBRANE PROTEIN 104"/>
    <property type="match status" value="1"/>
</dbReference>
<dbReference type="InParanoid" id="A0A6P6Y7W7"/>
<evidence type="ECO:0000256" key="2">
    <source>
        <dbReference type="ARBA" id="ARBA00022692"/>
    </source>
</evidence>
<keyword evidence="5" id="KW-0325">Glycoprotein</keyword>
<feature type="domain" description="Amino acid transporter transmembrane" evidence="8">
    <location>
        <begin position="211"/>
        <end position="528"/>
    </location>
</feature>
<evidence type="ECO:0000256" key="6">
    <source>
        <dbReference type="ARBA" id="ARBA00038166"/>
    </source>
</evidence>
<feature type="transmembrane region" description="Helical" evidence="7">
    <location>
        <begin position="433"/>
        <end position="455"/>
    </location>
</feature>
<evidence type="ECO:0000256" key="7">
    <source>
        <dbReference type="SAM" id="Phobius"/>
    </source>
</evidence>
<feature type="transmembrane region" description="Helical" evidence="7">
    <location>
        <begin position="214"/>
        <end position="234"/>
    </location>
</feature>
<evidence type="ECO:0000256" key="5">
    <source>
        <dbReference type="ARBA" id="ARBA00023180"/>
    </source>
</evidence>
<dbReference type="GO" id="GO:0016020">
    <property type="term" value="C:membrane"/>
    <property type="evidence" value="ECO:0007669"/>
    <property type="project" value="UniProtKB-SubCell"/>
</dbReference>
<protein>
    <submittedName>
        <fullName evidence="10">Transmembrane protein 104 homolog</fullName>
    </submittedName>
</protein>
<dbReference type="OMA" id="GHREGHP"/>
<reference evidence="10" key="1">
    <citation type="submission" date="2025-08" db="UniProtKB">
        <authorList>
            <consortium name="RefSeq"/>
        </authorList>
    </citation>
    <scope>IDENTIFICATION</scope>
    <source>
        <strain evidence="10">Airmid</strain>
    </source>
</reference>
<feature type="transmembrane region" description="Helical" evidence="7">
    <location>
        <begin position="38"/>
        <end position="60"/>
    </location>
</feature>
<evidence type="ECO:0000313" key="10">
    <source>
        <dbReference type="RefSeq" id="XP_027200614.1"/>
    </source>
</evidence>
<organism evidence="9 10">
    <name type="scientific">Dermatophagoides pteronyssinus</name>
    <name type="common">European house dust mite</name>
    <dbReference type="NCBI Taxonomy" id="6956"/>
    <lineage>
        <taxon>Eukaryota</taxon>
        <taxon>Metazoa</taxon>
        <taxon>Ecdysozoa</taxon>
        <taxon>Arthropoda</taxon>
        <taxon>Chelicerata</taxon>
        <taxon>Arachnida</taxon>
        <taxon>Acari</taxon>
        <taxon>Acariformes</taxon>
        <taxon>Sarcoptiformes</taxon>
        <taxon>Astigmata</taxon>
        <taxon>Psoroptidia</taxon>
        <taxon>Analgoidea</taxon>
        <taxon>Pyroglyphidae</taxon>
        <taxon>Dermatophagoidinae</taxon>
        <taxon>Dermatophagoides</taxon>
    </lineage>
</organism>
<dbReference type="KEGG" id="dpte:113794685"/>
<feature type="transmembrane region" description="Helical" evidence="7">
    <location>
        <begin position="7"/>
        <end position="32"/>
    </location>
</feature>
<evidence type="ECO:0000259" key="8">
    <source>
        <dbReference type="Pfam" id="PF01490"/>
    </source>
</evidence>
<dbReference type="AlphaFoldDB" id="A0A6P6Y7W7"/>
<dbReference type="Proteomes" id="UP000515146">
    <property type="component" value="Unplaced"/>
</dbReference>
<accession>A0A6P6Y7W7</accession>
<proteinExistence type="inferred from homology"/>
<gene>
    <name evidence="10" type="primary">LOC113794685</name>
</gene>
<feature type="transmembrane region" description="Helical" evidence="7">
    <location>
        <begin position="499"/>
        <end position="522"/>
    </location>
</feature>
<keyword evidence="9" id="KW-1185">Reference proteome</keyword>
<keyword evidence="4 7" id="KW-0472">Membrane</keyword>
<feature type="transmembrane region" description="Helical" evidence="7">
    <location>
        <begin position="476"/>
        <end position="493"/>
    </location>
</feature>
<evidence type="ECO:0000256" key="3">
    <source>
        <dbReference type="ARBA" id="ARBA00022989"/>
    </source>
</evidence>
<dbReference type="PANTHER" id="PTHR16189">
    <property type="entry name" value="TRANSMEMBRANE PROTEIN 104-RELATED"/>
    <property type="match status" value="1"/>
</dbReference>
<dbReference type="InterPro" id="IPR013057">
    <property type="entry name" value="AA_transpt_TM"/>
</dbReference>
<feature type="transmembrane region" description="Helical" evidence="7">
    <location>
        <begin position="305"/>
        <end position="329"/>
    </location>
</feature>
<evidence type="ECO:0000313" key="9">
    <source>
        <dbReference type="Proteomes" id="UP000515146"/>
    </source>
</evidence>
<feature type="transmembrane region" description="Helical" evidence="7">
    <location>
        <begin position="382"/>
        <end position="402"/>
    </location>
</feature>
<comment type="similarity">
    <text evidence="6">Belongs to the TMEM104 family.</text>
</comment>
<dbReference type="OrthoDB" id="294541at2759"/>
<dbReference type="Pfam" id="PF01490">
    <property type="entry name" value="Aa_trans"/>
    <property type="match status" value="1"/>
</dbReference>
<evidence type="ECO:0000256" key="4">
    <source>
        <dbReference type="ARBA" id="ARBA00023136"/>
    </source>
</evidence>
<dbReference type="RefSeq" id="XP_027200614.1">
    <property type="nucleotide sequence ID" value="XM_027344813.1"/>
</dbReference>
<comment type="subcellular location">
    <subcellularLocation>
        <location evidence="1">Membrane</location>
        <topology evidence="1">Multi-pass membrane protein</topology>
    </subcellularLocation>
</comment>
<feature type="transmembrane region" description="Helical" evidence="7">
    <location>
        <begin position="570"/>
        <end position="588"/>
    </location>
</feature>
<name>A0A6P6Y7W7_DERPT</name>
<evidence type="ECO:0000256" key="1">
    <source>
        <dbReference type="ARBA" id="ARBA00004141"/>
    </source>
</evidence>
<keyword evidence="2 7" id="KW-0812">Transmembrane</keyword>
<dbReference type="FunCoup" id="A0A6P6Y7W7">
    <property type="interactions" value="81"/>
</dbReference>